<dbReference type="Proteomes" id="UP000308197">
    <property type="component" value="Unassembled WGS sequence"/>
</dbReference>
<dbReference type="AlphaFoldDB" id="A0A5C3NW90"/>
<keyword evidence="2" id="KW-1185">Reference proteome</keyword>
<dbReference type="InParanoid" id="A0A5C3NW90"/>
<proteinExistence type="predicted"/>
<evidence type="ECO:0000313" key="1">
    <source>
        <dbReference type="EMBL" id="TFK81635.1"/>
    </source>
</evidence>
<reference evidence="1 2" key="1">
    <citation type="journal article" date="2019" name="Nat. Ecol. Evol.">
        <title>Megaphylogeny resolves global patterns of mushroom evolution.</title>
        <authorList>
            <person name="Varga T."/>
            <person name="Krizsan K."/>
            <person name="Foldi C."/>
            <person name="Dima B."/>
            <person name="Sanchez-Garcia M."/>
            <person name="Sanchez-Ramirez S."/>
            <person name="Szollosi G.J."/>
            <person name="Szarkandi J.G."/>
            <person name="Papp V."/>
            <person name="Albert L."/>
            <person name="Andreopoulos W."/>
            <person name="Angelini C."/>
            <person name="Antonin V."/>
            <person name="Barry K.W."/>
            <person name="Bougher N.L."/>
            <person name="Buchanan P."/>
            <person name="Buyck B."/>
            <person name="Bense V."/>
            <person name="Catcheside P."/>
            <person name="Chovatia M."/>
            <person name="Cooper J."/>
            <person name="Damon W."/>
            <person name="Desjardin D."/>
            <person name="Finy P."/>
            <person name="Geml J."/>
            <person name="Haridas S."/>
            <person name="Hughes K."/>
            <person name="Justo A."/>
            <person name="Karasinski D."/>
            <person name="Kautmanova I."/>
            <person name="Kiss B."/>
            <person name="Kocsube S."/>
            <person name="Kotiranta H."/>
            <person name="LaButti K.M."/>
            <person name="Lechner B.E."/>
            <person name="Liimatainen K."/>
            <person name="Lipzen A."/>
            <person name="Lukacs Z."/>
            <person name="Mihaltcheva S."/>
            <person name="Morgado L.N."/>
            <person name="Niskanen T."/>
            <person name="Noordeloos M.E."/>
            <person name="Ohm R.A."/>
            <person name="Ortiz-Santana B."/>
            <person name="Ovrebo C."/>
            <person name="Racz N."/>
            <person name="Riley R."/>
            <person name="Savchenko A."/>
            <person name="Shiryaev A."/>
            <person name="Soop K."/>
            <person name="Spirin V."/>
            <person name="Szebenyi C."/>
            <person name="Tomsovsky M."/>
            <person name="Tulloss R.E."/>
            <person name="Uehling J."/>
            <person name="Grigoriev I.V."/>
            <person name="Vagvolgyi C."/>
            <person name="Papp T."/>
            <person name="Martin F.M."/>
            <person name="Miettinen O."/>
            <person name="Hibbett D.S."/>
            <person name="Nagy L.G."/>
        </authorList>
    </citation>
    <scope>NUCLEOTIDE SEQUENCE [LARGE SCALE GENOMIC DNA]</scope>
    <source>
        <strain evidence="1 2">HHB13444</strain>
    </source>
</reference>
<gene>
    <name evidence="1" type="ORF">K466DRAFT_578484</name>
</gene>
<dbReference type="EMBL" id="ML211578">
    <property type="protein sequence ID" value="TFK81635.1"/>
    <property type="molecule type" value="Genomic_DNA"/>
</dbReference>
<organism evidence="1 2">
    <name type="scientific">Polyporus arcularius HHB13444</name>
    <dbReference type="NCBI Taxonomy" id="1314778"/>
    <lineage>
        <taxon>Eukaryota</taxon>
        <taxon>Fungi</taxon>
        <taxon>Dikarya</taxon>
        <taxon>Basidiomycota</taxon>
        <taxon>Agaricomycotina</taxon>
        <taxon>Agaricomycetes</taxon>
        <taxon>Polyporales</taxon>
        <taxon>Polyporaceae</taxon>
        <taxon>Polyporus</taxon>
    </lineage>
</organism>
<evidence type="ECO:0000313" key="2">
    <source>
        <dbReference type="Proteomes" id="UP000308197"/>
    </source>
</evidence>
<accession>A0A5C3NW90</accession>
<sequence length="272" mass="29829">MAFVAVSNTVLARDLWPEGCGRPVNDSDDIGNLPARRVVPLHLEGVFSWLCVDSGSGSSANVWVHPDLADGRQIPLVLRLQGIVRDSSLGTLGDWDGRPEGAPKAMQRLTLIGSRYMDAFLPQLRALDHVKTAVLQLLGRRGVEYDGDQNCIYLKRRVFTKVGPCNEGVRGVQLTAGEDPFKRAARIQHMWCVEKRVQASVPAGGKLVRANPLTVQPGDLVDVAVSVQAVSMQARGGRRTEVLFVPLHVVLLKKAHEMEEGFELIESHKDSM</sequence>
<protein>
    <submittedName>
        <fullName evidence="1">Uncharacterized protein</fullName>
    </submittedName>
</protein>
<name>A0A5C3NW90_9APHY</name>